<keyword evidence="2" id="KW-0813">Transport</keyword>
<feature type="transmembrane region" description="Helical" evidence="9">
    <location>
        <begin position="245"/>
        <end position="265"/>
    </location>
</feature>
<feature type="transmembrane region" description="Helical" evidence="9">
    <location>
        <begin position="218"/>
        <end position="239"/>
    </location>
</feature>
<organism evidence="10 11">
    <name type="scientific">Plesiocystis pacifica SIR-1</name>
    <dbReference type="NCBI Taxonomy" id="391625"/>
    <lineage>
        <taxon>Bacteria</taxon>
        <taxon>Pseudomonadati</taxon>
        <taxon>Myxococcota</taxon>
        <taxon>Polyangia</taxon>
        <taxon>Nannocystales</taxon>
        <taxon>Nannocystaceae</taxon>
        <taxon>Plesiocystis</taxon>
    </lineage>
</organism>
<evidence type="ECO:0000256" key="8">
    <source>
        <dbReference type="ARBA" id="ARBA00034708"/>
    </source>
</evidence>
<dbReference type="EMBL" id="ABCS01000030">
    <property type="protein sequence ID" value="EDM78459.1"/>
    <property type="molecule type" value="Genomic_DNA"/>
</dbReference>
<comment type="caution">
    <text evidence="10">The sequence shown here is derived from an EMBL/GenBank/DDBJ whole genome shotgun (WGS) entry which is preliminary data.</text>
</comment>
<evidence type="ECO:0000256" key="7">
    <source>
        <dbReference type="ARBA" id="ARBA00023136"/>
    </source>
</evidence>
<keyword evidence="5 9" id="KW-1133">Transmembrane helix</keyword>
<reference evidence="10 11" key="1">
    <citation type="submission" date="2007-06" db="EMBL/GenBank/DDBJ databases">
        <authorList>
            <person name="Shimkets L."/>
            <person name="Ferriera S."/>
            <person name="Johnson J."/>
            <person name="Kravitz S."/>
            <person name="Beeson K."/>
            <person name="Sutton G."/>
            <person name="Rogers Y.-H."/>
            <person name="Friedman R."/>
            <person name="Frazier M."/>
            <person name="Venter J.C."/>
        </authorList>
    </citation>
    <scope>NUCLEOTIDE SEQUENCE [LARGE SCALE GENOMIC DNA]</scope>
    <source>
        <strain evidence="10 11">SIR-1</strain>
    </source>
</reference>
<evidence type="ECO:0000313" key="10">
    <source>
        <dbReference type="EMBL" id="EDM78459.1"/>
    </source>
</evidence>
<keyword evidence="7 9" id="KW-0472">Membrane</keyword>
<keyword evidence="11" id="KW-1185">Reference proteome</keyword>
<gene>
    <name evidence="10" type="ORF">PPSIR1_33129</name>
</gene>
<dbReference type="PANTHER" id="PTHR33281">
    <property type="entry name" value="UPF0187 PROTEIN YNEE"/>
    <property type="match status" value="1"/>
</dbReference>
<keyword evidence="3" id="KW-1003">Cell membrane</keyword>
<comment type="similarity">
    <text evidence="8">Belongs to the anion channel-forming bestrophin (TC 1.A.46) family.</text>
</comment>
<dbReference type="STRING" id="391625.PPSIR1_33129"/>
<dbReference type="eggNOG" id="COG3781">
    <property type="taxonomic scope" value="Bacteria"/>
</dbReference>
<dbReference type="GO" id="GO:0005886">
    <property type="term" value="C:plasma membrane"/>
    <property type="evidence" value="ECO:0007669"/>
    <property type="project" value="UniProtKB-SubCell"/>
</dbReference>
<evidence type="ECO:0000256" key="1">
    <source>
        <dbReference type="ARBA" id="ARBA00004651"/>
    </source>
</evidence>
<evidence type="ECO:0000256" key="3">
    <source>
        <dbReference type="ARBA" id="ARBA00022475"/>
    </source>
</evidence>
<comment type="subcellular location">
    <subcellularLocation>
        <location evidence="1">Cell membrane</location>
        <topology evidence="1">Multi-pass membrane protein</topology>
    </subcellularLocation>
</comment>
<proteinExistence type="inferred from homology"/>
<evidence type="ECO:0000256" key="2">
    <source>
        <dbReference type="ARBA" id="ARBA00022448"/>
    </source>
</evidence>
<evidence type="ECO:0000256" key="5">
    <source>
        <dbReference type="ARBA" id="ARBA00022989"/>
    </source>
</evidence>
<dbReference type="GO" id="GO:0005254">
    <property type="term" value="F:chloride channel activity"/>
    <property type="evidence" value="ECO:0007669"/>
    <property type="project" value="InterPro"/>
</dbReference>
<evidence type="ECO:0008006" key="12">
    <source>
        <dbReference type="Google" id="ProtNLM"/>
    </source>
</evidence>
<name>A6G6I2_9BACT</name>
<evidence type="ECO:0000256" key="4">
    <source>
        <dbReference type="ARBA" id="ARBA00022692"/>
    </source>
</evidence>
<dbReference type="OrthoDB" id="445589at2"/>
<dbReference type="AlphaFoldDB" id="A6G6I2"/>
<accession>A6G6I2</accession>
<evidence type="ECO:0000256" key="9">
    <source>
        <dbReference type="SAM" id="Phobius"/>
    </source>
</evidence>
<evidence type="ECO:0000256" key="6">
    <source>
        <dbReference type="ARBA" id="ARBA00023065"/>
    </source>
</evidence>
<keyword evidence="4 9" id="KW-0812">Transmembrane</keyword>
<dbReference type="PANTHER" id="PTHR33281:SF19">
    <property type="entry name" value="VOLTAGE-DEPENDENT ANION CHANNEL-FORMING PROTEIN YNEE"/>
    <property type="match status" value="1"/>
</dbReference>
<dbReference type="InterPro" id="IPR044669">
    <property type="entry name" value="YneE/VCCN1/2-like"/>
</dbReference>
<dbReference type="Proteomes" id="UP000005801">
    <property type="component" value="Unassembled WGS sequence"/>
</dbReference>
<feature type="transmembrane region" description="Helical" evidence="9">
    <location>
        <begin position="20"/>
        <end position="38"/>
    </location>
</feature>
<evidence type="ECO:0000313" key="11">
    <source>
        <dbReference type="Proteomes" id="UP000005801"/>
    </source>
</evidence>
<dbReference type="Pfam" id="PF25539">
    <property type="entry name" value="Bestrophin_2"/>
    <property type="match status" value="1"/>
</dbReference>
<feature type="transmembrane region" description="Helical" evidence="9">
    <location>
        <begin position="44"/>
        <end position="64"/>
    </location>
</feature>
<keyword evidence="6" id="KW-0406">Ion transport</keyword>
<sequence>MFVEFKGTIFGILRWQWQSILLYTLMSAAIVVLDHFFGLEMLHLQLPVAPVAVVGGAIGIFVSFRTNSAYDRWWEGRKLWGRLINSSRHLCSQVLVYLPGPAEGADQDPPLPSELQRQIVRRHIAYVHALRALLRNQSLMGDRDYEAFLEPREAERVARESNPTHALLQTQMQAFVAENDAGRLHDLRLQSLDETVRALLDIQGGCERIKKTPFPRSYGFIASRLIGVFALLLPLALVGTIDNEWIAVPITVLVCLAFTLISEAGRVLEDPFTMFWPALPLSALSKTIEINLRQRLGEVDLPAMPKPDDQGILM</sequence>
<protein>
    <recommendedName>
        <fullName evidence="12">Bestrophin, RFP-TM, chloride channel</fullName>
    </recommendedName>
</protein>
<dbReference type="RefSeq" id="WP_006972331.1">
    <property type="nucleotide sequence ID" value="NZ_ABCS01000030.1"/>
</dbReference>